<accession>A0ABW3W717</accession>
<dbReference type="EMBL" id="JBHTLX010000027">
    <property type="protein sequence ID" value="MFD1250642.1"/>
    <property type="molecule type" value="Genomic_DNA"/>
</dbReference>
<dbReference type="Proteomes" id="UP001597229">
    <property type="component" value="Unassembled WGS sequence"/>
</dbReference>
<comment type="caution">
    <text evidence="1">The sequence shown here is derived from an EMBL/GenBank/DDBJ whole genome shotgun (WGS) entry which is preliminary data.</text>
</comment>
<sequence>MSGMDVARLSQILAENGAMTGDAVVPQFYELGDGGAAAVEVERFYGTRARVLEALSTGRKGRAASLFWRHERPAAALVGFARSGRVIAQLERSGPVEDLRGVVPRAVAALLKEARAPGDFDQGAVSRLLTGATAALEAFTGVSLATARCMACDQLPPHPADGAEIGRTVLDYEYPVLASRIRLLDPGRARELATTLTHALMIESGLSEIPELARVAEAVRPGGGSRRLLLEPGEAYRLEGIRAAFAAWTLKESGGDPDAVGAMEGEFLNQRSWAARAVLALENPDDMRTALECTDATLTGFRSSRTSRGFVYIEDHTGRRRDSSKVHDWGREPLVKRLIERMLDTNSQDWPQLEATLPPPFTPEQRAAIITDDYRRQARGEFGEYDIVDA</sequence>
<evidence type="ECO:0000313" key="1">
    <source>
        <dbReference type="EMBL" id="MFD1250642.1"/>
    </source>
</evidence>
<organism evidence="1 2">
    <name type="scientific">Nocardioides ginsengisoli</name>
    <dbReference type="NCBI Taxonomy" id="363868"/>
    <lineage>
        <taxon>Bacteria</taxon>
        <taxon>Bacillati</taxon>
        <taxon>Actinomycetota</taxon>
        <taxon>Actinomycetes</taxon>
        <taxon>Propionibacteriales</taxon>
        <taxon>Nocardioidaceae</taxon>
        <taxon>Nocardioides</taxon>
    </lineage>
</organism>
<evidence type="ECO:0000313" key="2">
    <source>
        <dbReference type="Proteomes" id="UP001597229"/>
    </source>
</evidence>
<gene>
    <name evidence="1" type="ORF">ACFQ3F_22820</name>
</gene>
<reference evidence="2" key="1">
    <citation type="journal article" date="2019" name="Int. J. Syst. Evol. Microbiol.">
        <title>The Global Catalogue of Microorganisms (GCM) 10K type strain sequencing project: providing services to taxonomists for standard genome sequencing and annotation.</title>
        <authorList>
            <consortium name="The Broad Institute Genomics Platform"/>
            <consortium name="The Broad Institute Genome Sequencing Center for Infectious Disease"/>
            <person name="Wu L."/>
            <person name="Ma J."/>
        </authorList>
    </citation>
    <scope>NUCLEOTIDE SEQUENCE [LARGE SCALE GENOMIC DNA]</scope>
    <source>
        <strain evidence="2">CCUG 52478</strain>
    </source>
</reference>
<proteinExistence type="predicted"/>
<protein>
    <submittedName>
        <fullName evidence="1">Uncharacterized protein</fullName>
    </submittedName>
</protein>
<dbReference type="RefSeq" id="WP_367921629.1">
    <property type="nucleotide sequence ID" value="NZ_BAABAC010000046.1"/>
</dbReference>
<keyword evidence="2" id="KW-1185">Reference proteome</keyword>
<name>A0ABW3W717_9ACTN</name>